<sequence length="46" mass="4901">MAYGGQRPSPPALEVGSPVELVRDPMSRHGVIRWMGTLPGVRGTIA</sequence>
<keyword evidence="2" id="KW-1185">Reference proteome</keyword>
<name>A0AA35XAH6_GEOBA</name>
<feature type="non-terminal residue" evidence="1">
    <location>
        <position position="46"/>
    </location>
</feature>
<comment type="caution">
    <text evidence="1">The sequence shown here is derived from an EMBL/GenBank/DDBJ whole genome shotgun (WGS) entry which is preliminary data.</text>
</comment>
<dbReference type="SUPFAM" id="SSF74924">
    <property type="entry name" value="Cap-Gly domain"/>
    <property type="match status" value="1"/>
</dbReference>
<protein>
    <submittedName>
        <fullName evidence="1">Uncharacterized protein</fullName>
    </submittedName>
</protein>
<gene>
    <name evidence="1" type="ORF">GBAR_LOCUS24222</name>
</gene>
<dbReference type="Proteomes" id="UP001174909">
    <property type="component" value="Unassembled WGS sequence"/>
</dbReference>
<evidence type="ECO:0000313" key="2">
    <source>
        <dbReference type="Proteomes" id="UP001174909"/>
    </source>
</evidence>
<proteinExistence type="predicted"/>
<evidence type="ECO:0000313" key="1">
    <source>
        <dbReference type="EMBL" id="CAI8043677.1"/>
    </source>
</evidence>
<accession>A0AA35XAH6</accession>
<dbReference type="EMBL" id="CASHTH010003347">
    <property type="protein sequence ID" value="CAI8043677.1"/>
    <property type="molecule type" value="Genomic_DNA"/>
</dbReference>
<dbReference type="InterPro" id="IPR036859">
    <property type="entry name" value="CAP-Gly_dom_sf"/>
</dbReference>
<dbReference type="AlphaFoldDB" id="A0AA35XAH6"/>
<organism evidence="1 2">
    <name type="scientific">Geodia barretti</name>
    <name type="common">Barrett's horny sponge</name>
    <dbReference type="NCBI Taxonomy" id="519541"/>
    <lineage>
        <taxon>Eukaryota</taxon>
        <taxon>Metazoa</taxon>
        <taxon>Porifera</taxon>
        <taxon>Demospongiae</taxon>
        <taxon>Heteroscleromorpha</taxon>
        <taxon>Tetractinellida</taxon>
        <taxon>Astrophorina</taxon>
        <taxon>Geodiidae</taxon>
        <taxon>Geodia</taxon>
    </lineage>
</organism>
<reference evidence="1" key="1">
    <citation type="submission" date="2023-03" db="EMBL/GenBank/DDBJ databases">
        <authorList>
            <person name="Steffen K."/>
            <person name="Cardenas P."/>
        </authorList>
    </citation>
    <scope>NUCLEOTIDE SEQUENCE</scope>
</reference>